<dbReference type="PANTHER" id="PTHR45769">
    <property type="entry name" value="ADENOSINE KINASE"/>
    <property type="match status" value="1"/>
</dbReference>
<evidence type="ECO:0000313" key="13">
    <source>
        <dbReference type="EMBL" id="EPR77666.1"/>
    </source>
</evidence>
<dbReference type="InParanoid" id="S7W4K9"/>
<dbReference type="Gene3D" id="3.40.1190.20">
    <property type="match status" value="1"/>
</dbReference>
<keyword evidence="5 11" id="KW-0808">Transferase</keyword>
<organism evidence="13 14">
    <name type="scientific">Spraguea lophii (strain 42_110)</name>
    <name type="common">Microsporidian parasite</name>
    <dbReference type="NCBI Taxonomy" id="1358809"/>
    <lineage>
        <taxon>Eukaryota</taxon>
        <taxon>Fungi</taxon>
        <taxon>Fungi incertae sedis</taxon>
        <taxon>Microsporidia</taxon>
        <taxon>Spragueidae</taxon>
        <taxon>Spraguea</taxon>
    </lineage>
</organism>
<evidence type="ECO:0000256" key="8">
    <source>
        <dbReference type="ARBA" id="ARBA00022777"/>
    </source>
</evidence>
<dbReference type="VEuPathDB" id="MicrosporidiaDB:SLOPH_1423"/>
<accession>S7W4K9</accession>
<dbReference type="InterPro" id="IPR029056">
    <property type="entry name" value="Ribokinase-like"/>
</dbReference>
<evidence type="ECO:0000256" key="6">
    <source>
        <dbReference type="ARBA" id="ARBA00022726"/>
    </source>
</evidence>
<sequence length="328" mass="37769">MDTFVIGLSQLVIDIRILPRKKEKKRAEEEGFEEGVQIILKGPHTELLKECPIHSIQLSGPCYIPIKLLNEKGVPSKFLGAVGSDRAEIIKEKFFIAKIPFALELRRDVENYKRYIFSMNRSVYAPIVIDDFFFVTESFIDKNLQTINNAKIIMYSNYSVMYSSDISEYLLNKLSHNVLLALHLENEKLVDQENICLHKFYKRANIIFGNHKEIKELYYLLHKTTSDNIEQLVKRLSSNNKMVFCTNGPNPVICAENENLHIHKIEEIKSTEIDTFGAGDAFIAGVFYGMYKEKDFDGCINEGVNTARDWILSKPKDVEEVSDMSMYN</sequence>
<dbReference type="Pfam" id="PF00294">
    <property type="entry name" value="PfkB"/>
    <property type="match status" value="1"/>
</dbReference>
<evidence type="ECO:0000256" key="4">
    <source>
        <dbReference type="ARBA" id="ARBA00012119"/>
    </source>
</evidence>
<dbReference type="GO" id="GO:0044209">
    <property type="term" value="P:AMP salvage"/>
    <property type="evidence" value="ECO:0007669"/>
    <property type="project" value="UniProtKB-UniRule"/>
</dbReference>
<dbReference type="InterPro" id="IPR011611">
    <property type="entry name" value="PfkB_dom"/>
</dbReference>
<dbReference type="GO" id="GO:0006166">
    <property type="term" value="P:purine ribonucleoside salvage"/>
    <property type="evidence" value="ECO:0007669"/>
    <property type="project" value="UniProtKB-KW"/>
</dbReference>
<dbReference type="UniPathway" id="UPA00588">
    <property type="reaction ID" value="UER00659"/>
</dbReference>
<feature type="active site" description="Proton acceptor" evidence="10">
    <location>
        <position position="280"/>
    </location>
</feature>
<proteinExistence type="inferred from homology"/>
<dbReference type="STRING" id="1358809.S7W4K9"/>
<evidence type="ECO:0000256" key="2">
    <source>
        <dbReference type="ARBA" id="ARBA00004801"/>
    </source>
</evidence>
<comment type="similarity">
    <text evidence="3 11">Belongs to the carbohydrate kinase PfkB family.</text>
</comment>
<evidence type="ECO:0000259" key="12">
    <source>
        <dbReference type="Pfam" id="PF00294"/>
    </source>
</evidence>
<dbReference type="GO" id="GO:0005829">
    <property type="term" value="C:cytosol"/>
    <property type="evidence" value="ECO:0007669"/>
    <property type="project" value="TreeGrafter"/>
</dbReference>
<comment type="function">
    <text evidence="11">ATP dependent phosphorylation of adenosine and other related nucleoside analogs to monophosphate derivatives.</text>
</comment>
<name>S7W4K9_SPRLO</name>
<keyword evidence="9 11" id="KW-0067">ATP-binding</keyword>
<comment type="caution">
    <text evidence="13">The sequence shown here is derived from an EMBL/GenBank/DDBJ whole genome shotgun (WGS) entry which is preliminary data.</text>
</comment>
<keyword evidence="11" id="KW-0460">Magnesium</keyword>
<keyword evidence="6 11" id="KW-0660">Purine salvage</keyword>
<keyword evidence="7 11" id="KW-0547">Nucleotide-binding</keyword>
<evidence type="ECO:0000256" key="5">
    <source>
        <dbReference type="ARBA" id="ARBA00022679"/>
    </source>
</evidence>
<gene>
    <name evidence="13" type="ORF">SLOPH_1423</name>
</gene>
<dbReference type="GO" id="GO:0004001">
    <property type="term" value="F:adenosine kinase activity"/>
    <property type="evidence" value="ECO:0007669"/>
    <property type="project" value="UniProtKB-UniRule"/>
</dbReference>
<dbReference type="Proteomes" id="UP000014978">
    <property type="component" value="Unassembled WGS sequence"/>
</dbReference>
<keyword evidence="8 11" id="KW-0418">Kinase</keyword>
<comment type="pathway">
    <text evidence="2 11">Purine metabolism; AMP biosynthesis via salvage pathway; AMP from adenosine: step 1/1.</text>
</comment>
<dbReference type="OrthoDB" id="204058at2759"/>
<dbReference type="EMBL" id="ATCN01001381">
    <property type="protein sequence ID" value="EPR77666.1"/>
    <property type="molecule type" value="Genomic_DNA"/>
</dbReference>
<keyword evidence="14" id="KW-1185">Reference proteome</keyword>
<comment type="catalytic activity">
    <reaction evidence="11">
        <text>adenosine + ATP = AMP + ADP + H(+)</text>
        <dbReference type="Rhea" id="RHEA:20824"/>
        <dbReference type="ChEBI" id="CHEBI:15378"/>
        <dbReference type="ChEBI" id="CHEBI:16335"/>
        <dbReference type="ChEBI" id="CHEBI:30616"/>
        <dbReference type="ChEBI" id="CHEBI:456215"/>
        <dbReference type="ChEBI" id="CHEBI:456216"/>
        <dbReference type="EC" id="2.7.1.20"/>
    </reaction>
</comment>
<evidence type="ECO:0000256" key="9">
    <source>
        <dbReference type="ARBA" id="ARBA00022840"/>
    </source>
</evidence>
<comment type="cofactor">
    <cofactor evidence="1 11">
        <name>Mg(2+)</name>
        <dbReference type="ChEBI" id="CHEBI:18420"/>
    </cofactor>
</comment>
<reference evidence="14" key="1">
    <citation type="journal article" date="2013" name="PLoS Genet.">
        <title>The genome of Spraguea lophii and the basis of host-microsporidian interactions.</title>
        <authorList>
            <person name="Campbell S.E."/>
            <person name="Williams T.A."/>
            <person name="Yousuf A."/>
            <person name="Soanes D.M."/>
            <person name="Paszkiewicz K.H."/>
            <person name="Williams B.A.P."/>
        </authorList>
    </citation>
    <scope>NUCLEOTIDE SEQUENCE [LARGE SCALE GENOMIC DNA]</scope>
    <source>
        <strain evidence="14">42_110</strain>
    </source>
</reference>
<dbReference type="PANTHER" id="PTHR45769:SF5">
    <property type="entry name" value="ADENOSINE KINASE"/>
    <property type="match status" value="1"/>
</dbReference>
<dbReference type="GO" id="GO:0005634">
    <property type="term" value="C:nucleus"/>
    <property type="evidence" value="ECO:0007669"/>
    <property type="project" value="TreeGrafter"/>
</dbReference>
<dbReference type="SUPFAM" id="SSF53613">
    <property type="entry name" value="Ribokinase-like"/>
    <property type="match status" value="1"/>
</dbReference>
<evidence type="ECO:0000256" key="7">
    <source>
        <dbReference type="ARBA" id="ARBA00022741"/>
    </source>
</evidence>
<protein>
    <recommendedName>
        <fullName evidence="4 11">Adenosine kinase</fullName>
        <shortName evidence="11">AK</shortName>
        <ecNumber evidence="4 11">2.7.1.20</ecNumber>
    </recommendedName>
    <alternativeName>
        <fullName evidence="11">Adenosine 5'-phosphotransferase</fullName>
    </alternativeName>
</protein>
<feature type="domain" description="Carbohydrate kinase PfkB" evidence="12">
    <location>
        <begin position="73"/>
        <end position="307"/>
    </location>
</feature>
<dbReference type="EC" id="2.7.1.20" evidence="4 11"/>
<evidence type="ECO:0000256" key="1">
    <source>
        <dbReference type="ARBA" id="ARBA00001946"/>
    </source>
</evidence>
<dbReference type="GO" id="GO:0005524">
    <property type="term" value="F:ATP binding"/>
    <property type="evidence" value="ECO:0007669"/>
    <property type="project" value="UniProtKB-UniRule"/>
</dbReference>
<evidence type="ECO:0000256" key="10">
    <source>
        <dbReference type="PIRSR" id="PIRSR601805-1"/>
    </source>
</evidence>
<evidence type="ECO:0000256" key="11">
    <source>
        <dbReference type="RuleBase" id="RU368116"/>
    </source>
</evidence>
<dbReference type="InterPro" id="IPR001805">
    <property type="entry name" value="Adenokinase"/>
</dbReference>
<dbReference type="HOGENOM" id="CLU_866459_0_0_1"/>
<dbReference type="GO" id="GO:0006144">
    <property type="term" value="P:purine nucleobase metabolic process"/>
    <property type="evidence" value="ECO:0007669"/>
    <property type="project" value="TreeGrafter"/>
</dbReference>
<evidence type="ECO:0000313" key="14">
    <source>
        <dbReference type="Proteomes" id="UP000014978"/>
    </source>
</evidence>
<evidence type="ECO:0000256" key="3">
    <source>
        <dbReference type="ARBA" id="ARBA00010688"/>
    </source>
</evidence>
<dbReference type="FunCoup" id="S7W4K9">
    <property type="interactions" value="142"/>
</dbReference>
<dbReference type="AlphaFoldDB" id="S7W4K9"/>